<name>A0A195CJ21_9HYME</name>
<dbReference type="EMBL" id="KQ977720">
    <property type="protein sequence ID" value="KYN00432.1"/>
    <property type="molecule type" value="Genomic_DNA"/>
</dbReference>
<protein>
    <submittedName>
        <fullName evidence="1">Uncharacterized protein</fullName>
    </submittedName>
</protein>
<keyword evidence="2" id="KW-1185">Reference proteome</keyword>
<accession>A0A195CJ21</accession>
<evidence type="ECO:0000313" key="2">
    <source>
        <dbReference type="Proteomes" id="UP000078542"/>
    </source>
</evidence>
<proteinExistence type="predicted"/>
<evidence type="ECO:0000313" key="1">
    <source>
        <dbReference type="EMBL" id="KYN00432.1"/>
    </source>
</evidence>
<organism evidence="1 2">
    <name type="scientific">Cyphomyrmex costatus</name>
    <dbReference type="NCBI Taxonomy" id="456900"/>
    <lineage>
        <taxon>Eukaryota</taxon>
        <taxon>Metazoa</taxon>
        <taxon>Ecdysozoa</taxon>
        <taxon>Arthropoda</taxon>
        <taxon>Hexapoda</taxon>
        <taxon>Insecta</taxon>
        <taxon>Pterygota</taxon>
        <taxon>Neoptera</taxon>
        <taxon>Endopterygota</taxon>
        <taxon>Hymenoptera</taxon>
        <taxon>Apocrita</taxon>
        <taxon>Aculeata</taxon>
        <taxon>Formicoidea</taxon>
        <taxon>Formicidae</taxon>
        <taxon>Myrmicinae</taxon>
        <taxon>Cyphomyrmex</taxon>
    </lineage>
</organism>
<dbReference type="Proteomes" id="UP000078542">
    <property type="component" value="Unassembled WGS sequence"/>
</dbReference>
<dbReference type="AlphaFoldDB" id="A0A195CJ21"/>
<gene>
    <name evidence="1" type="ORF">ALC62_08736</name>
</gene>
<sequence length="129" mass="14660">MGSREAFERTATMETAACKSQIATSCRKIYYAIATGERQAGEPEVDKLLPDVFKVPPAIRFTVSTLTILSLRCSVSLNYYGIYASMLCNWSNYRRGWKQNTCYVRKLQITCSNIGSFLYLLRHRIVPVS</sequence>
<reference evidence="1 2" key="1">
    <citation type="submission" date="2016-03" db="EMBL/GenBank/DDBJ databases">
        <title>Cyphomyrmex costatus WGS genome.</title>
        <authorList>
            <person name="Nygaard S."/>
            <person name="Hu H."/>
            <person name="Boomsma J."/>
            <person name="Zhang G."/>
        </authorList>
    </citation>
    <scope>NUCLEOTIDE SEQUENCE [LARGE SCALE GENOMIC DNA]</scope>
    <source>
        <strain evidence="1">MS0001</strain>
        <tissue evidence="1">Whole body</tissue>
    </source>
</reference>